<organism evidence="13 14">
    <name type="scientific">Cereibacter sphaeroides</name>
    <name type="common">Rhodobacter sphaeroides</name>
    <dbReference type="NCBI Taxonomy" id="1063"/>
    <lineage>
        <taxon>Bacteria</taxon>
        <taxon>Pseudomonadati</taxon>
        <taxon>Pseudomonadota</taxon>
        <taxon>Alphaproteobacteria</taxon>
        <taxon>Rhodobacterales</taxon>
        <taxon>Paracoccaceae</taxon>
        <taxon>Cereibacter</taxon>
    </lineage>
</organism>
<keyword evidence="5 9" id="KW-0997">Cell inner membrane</keyword>
<name>A0A2W5TPA6_CERSP</name>
<evidence type="ECO:0000256" key="1">
    <source>
        <dbReference type="ARBA" id="ARBA00004377"/>
    </source>
</evidence>
<dbReference type="Pfam" id="PF26002">
    <property type="entry name" value="Beta-barrel_AprE"/>
    <property type="match status" value="1"/>
</dbReference>
<dbReference type="PRINTS" id="PR01490">
    <property type="entry name" value="RTXTOXIND"/>
</dbReference>
<dbReference type="PANTHER" id="PTHR30386:SF17">
    <property type="entry name" value="ALKALINE PROTEASE SECRETION PROTEIN APRE"/>
    <property type="match status" value="1"/>
</dbReference>
<comment type="similarity">
    <text evidence="2 9">Belongs to the membrane fusion protein (MFP) (TC 8.A.1) family.</text>
</comment>
<dbReference type="InterPro" id="IPR050739">
    <property type="entry name" value="MFP"/>
</dbReference>
<keyword evidence="8" id="KW-0472">Membrane</keyword>
<evidence type="ECO:0000259" key="12">
    <source>
        <dbReference type="Pfam" id="PF26002"/>
    </source>
</evidence>
<comment type="caution">
    <text evidence="13">The sequence shown here is derived from an EMBL/GenBank/DDBJ whole genome shotgun (WGS) entry which is preliminary data.</text>
</comment>
<feature type="domain" description="AprE-like long alpha-helical hairpin" evidence="11">
    <location>
        <begin position="87"/>
        <end position="260"/>
    </location>
</feature>
<reference evidence="13 14" key="1">
    <citation type="submission" date="2017-08" db="EMBL/GenBank/DDBJ databases">
        <title>Infants hospitalized years apart are colonized by the same room-sourced microbial strains.</title>
        <authorList>
            <person name="Brooks B."/>
            <person name="Olm M.R."/>
            <person name="Firek B.A."/>
            <person name="Baker R."/>
            <person name="Thomas B.C."/>
            <person name="Morowitz M.J."/>
            <person name="Banfield J.F."/>
        </authorList>
    </citation>
    <scope>NUCLEOTIDE SEQUENCE [LARGE SCALE GENOMIC DNA]</scope>
    <source>
        <strain evidence="13">S2_003_000_R2_11</strain>
    </source>
</reference>
<gene>
    <name evidence="13" type="ORF">DI533_10360</name>
</gene>
<dbReference type="InterPro" id="IPR010129">
    <property type="entry name" value="T1SS_HlyD"/>
</dbReference>
<dbReference type="AlphaFoldDB" id="A0A2W5TPA6"/>
<evidence type="ECO:0000256" key="10">
    <source>
        <dbReference type="SAM" id="Coils"/>
    </source>
</evidence>
<keyword evidence="6" id="KW-0812">Transmembrane</keyword>
<evidence type="ECO:0000256" key="4">
    <source>
        <dbReference type="ARBA" id="ARBA00022475"/>
    </source>
</evidence>
<keyword evidence="7" id="KW-1133">Transmembrane helix</keyword>
<keyword evidence="10" id="KW-0175">Coiled coil</keyword>
<dbReference type="Gene3D" id="2.40.50.100">
    <property type="match status" value="1"/>
</dbReference>
<evidence type="ECO:0000256" key="2">
    <source>
        <dbReference type="ARBA" id="ARBA00009477"/>
    </source>
</evidence>
<evidence type="ECO:0000256" key="9">
    <source>
        <dbReference type="RuleBase" id="RU365093"/>
    </source>
</evidence>
<evidence type="ECO:0000256" key="3">
    <source>
        <dbReference type="ARBA" id="ARBA00022448"/>
    </source>
</evidence>
<evidence type="ECO:0000313" key="13">
    <source>
        <dbReference type="EMBL" id="PZQ97577.1"/>
    </source>
</evidence>
<dbReference type="InterPro" id="IPR058781">
    <property type="entry name" value="HH_AprE-like"/>
</dbReference>
<dbReference type="GO" id="GO:0005886">
    <property type="term" value="C:plasma membrane"/>
    <property type="evidence" value="ECO:0007669"/>
    <property type="project" value="UniProtKB-SubCell"/>
</dbReference>
<feature type="coiled-coil region" evidence="10">
    <location>
        <begin position="83"/>
        <end position="110"/>
    </location>
</feature>
<dbReference type="GO" id="GO:0015031">
    <property type="term" value="P:protein transport"/>
    <property type="evidence" value="ECO:0007669"/>
    <property type="project" value="InterPro"/>
</dbReference>
<evidence type="ECO:0000256" key="7">
    <source>
        <dbReference type="ARBA" id="ARBA00022989"/>
    </source>
</evidence>
<evidence type="ECO:0000256" key="6">
    <source>
        <dbReference type="ARBA" id="ARBA00022692"/>
    </source>
</evidence>
<feature type="domain" description="AprE-like beta-barrel" evidence="12">
    <location>
        <begin position="309"/>
        <end position="390"/>
    </location>
</feature>
<dbReference type="Gene3D" id="2.40.30.170">
    <property type="match status" value="1"/>
</dbReference>
<evidence type="ECO:0000256" key="8">
    <source>
        <dbReference type="ARBA" id="ARBA00023136"/>
    </source>
</evidence>
<dbReference type="Proteomes" id="UP000248975">
    <property type="component" value="Unassembled WGS sequence"/>
</dbReference>
<dbReference type="NCBIfam" id="TIGR01843">
    <property type="entry name" value="type_I_hlyD"/>
    <property type="match status" value="1"/>
</dbReference>
<comment type="subcellular location">
    <subcellularLocation>
        <location evidence="1 9">Cell inner membrane</location>
        <topology evidence="1 9">Single-pass membrane protein</topology>
    </subcellularLocation>
</comment>
<dbReference type="PANTHER" id="PTHR30386">
    <property type="entry name" value="MEMBRANE FUSION SUBUNIT OF EMRAB-TOLC MULTIDRUG EFFLUX PUMP"/>
    <property type="match status" value="1"/>
</dbReference>
<accession>A0A2W5TPA6</accession>
<dbReference type="EMBL" id="QFQS01000002">
    <property type="protein sequence ID" value="PZQ97577.1"/>
    <property type="molecule type" value="Genomic_DNA"/>
</dbReference>
<sequence>MSGQFSARRPILTGLGATAILFAAMFGWGGTARLEGAVIADGRVEVAQNRQVVNHPEGGIVAEIRVSEGTRVAVGDILIRLDSSVLQGQLADARSEIVELEAARIRLEAERDGTGMKLPPNPGSATISQRRILQEGRSLLARNAEQIGISRDRIEDEIAGIAIQENSLGVQLALVETERSDQQRLLDGGLTQRARVLALEREAQRLRGSLGAAMAARADAAVRISELDREAIRLRTATRDTAMAELRLLIPRQTELRARSRELSARIERMDIRAPVSGIVFDLRATSPGSVITPAQTLLYIVPQDRPMMISALVPAPLAGAVYPGQPARLRLPAAEQTGMRDLNGRVEILSADATVGEDGRSPGYRVQIAPDDGNALRPGTPVQVFLVTGSRTPLTYLLEPVTRYFSHALREG</sequence>
<evidence type="ECO:0000256" key="5">
    <source>
        <dbReference type="ARBA" id="ARBA00022519"/>
    </source>
</evidence>
<protein>
    <recommendedName>
        <fullName evidence="9">Membrane fusion protein (MFP) family protein</fullName>
    </recommendedName>
</protein>
<dbReference type="InterPro" id="IPR058982">
    <property type="entry name" value="Beta-barrel_AprE"/>
</dbReference>
<evidence type="ECO:0000313" key="14">
    <source>
        <dbReference type="Proteomes" id="UP000248975"/>
    </source>
</evidence>
<keyword evidence="3 9" id="KW-0813">Transport</keyword>
<proteinExistence type="inferred from homology"/>
<dbReference type="Pfam" id="PF25994">
    <property type="entry name" value="HH_AprE"/>
    <property type="match status" value="1"/>
</dbReference>
<keyword evidence="4 9" id="KW-1003">Cell membrane</keyword>
<evidence type="ECO:0000259" key="11">
    <source>
        <dbReference type="Pfam" id="PF25994"/>
    </source>
</evidence>